<evidence type="ECO:0000256" key="15">
    <source>
        <dbReference type="ARBA" id="ARBA00023264"/>
    </source>
</evidence>
<protein>
    <recommendedName>
        <fullName evidence="6 16">Phosphatidate cytidylyltransferase</fullName>
        <ecNumber evidence="6 16">2.7.7.41</ecNumber>
    </recommendedName>
</protein>
<dbReference type="GO" id="GO:0008654">
    <property type="term" value="P:phospholipid biosynthetic process"/>
    <property type="evidence" value="ECO:0007669"/>
    <property type="project" value="UniProtKB-KW"/>
</dbReference>
<feature type="transmembrane region" description="Helical" evidence="17">
    <location>
        <begin position="308"/>
        <end position="331"/>
    </location>
</feature>
<accession>A0A9N8HN86</accession>
<evidence type="ECO:0000256" key="5">
    <source>
        <dbReference type="ARBA" id="ARBA00010185"/>
    </source>
</evidence>
<evidence type="ECO:0000313" key="19">
    <source>
        <dbReference type="EMBL" id="CAB9518830.1"/>
    </source>
</evidence>
<keyword evidence="14" id="KW-0594">Phospholipid biosynthesis</keyword>
<evidence type="ECO:0000256" key="6">
    <source>
        <dbReference type="ARBA" id="ARBA00012487"/>
    </source>
</evidence>
<comment type="caution">
    <text evidence="19">The sequence shown here is derived from an EMBL/GenBank/DDBJ whole genome shotgun (WGS) entry which is preliminary data.</text>
</comment>
<reference evidence="19" key="1">
    <citation type="submission" date="2020-06" db="EMBL/GenBank/DDBJ databases">
        <authorList>
            <consortium name="Plant Systems Biology data submission"/>
        </authorList>
    </citation>
    <scope>NUCLEOTIDE SEQUENCE</scope>
    <source>
        <strain evidence="19">D6</strain>
    </source>
</reference>
<keyword evidence="8 16" id="KW-0808">Transferase</keyword>
<evidence type="ECO:0000256" key="14">
    <source>
        <dbReference type="ARBA" id="ARBA00023209"/>
    </source>
</evidence>
<dbReference type="EMBL" id="CAICTM010000964">
    <property type="protein sequence ID" value="CAB9518830.1"/>
    <property type="molecule type" value="Genomic_DNA"/>
</dbReference>
<gene>
    <name evidence="19" type="ORF">SEMRO_966_G225750.1</name>
</gene>
<dbReference type="Proteomes" id="UP001153069">
    <property type="component" value="Unassembled WGS sequence"/>
</dbReference>
<dbReference type="Pfam" id="PF01148">
    <property type="entry name" value="CTP_transf_1"/>
    <property type="match status" value="1"/>
</dbReference>
<keyword evidence="10 16" id="KW-0548">Nucleotidyltransferase</keyword>
<organism evidence="19 20">
    <name type="scientific">Seminavis robusta</name>
    <dbReference type="NCBI Taxonomy" id="568900"/>
    <lineage>
        <taxon>Eukaryota</taxon>
        <taxon>Sar</taxon>
        <taxon>Stramenopiles</taxon>
        <taxon>Ochrophyta</taxon>
        <taxon>Bacillariophyta</taxon>
        <taxon>Bacillariophyceae</taxon>
        <taxon>Bacillariophycidae</taxon>
        <taxon>Naviculales</taxon>
        <taxon>Naviculaceae</taxon>
        <taxon>Seminavis</taxon>
    </lineage>
</organism>
<feature type="transmembrane region" description="Helical" evidence="17">
    <location>
        <begin position="211"/>
        <end position="231"/>
    </location>
</feature>
<evidence type="ECO:0000256" key="17">
    <source>
        <dbReference type="SAM" id="Phobius"/>
    </source>
</evidence>
<dbReference type="GO" id="GO:0005789">
    <property type="term" value="C:endoplasmic reticulum membrane"/>
    <property type="evidence" value="ECO:0007669"/>
    <property type="project" value="TreeGrafter"/>
</dbReference>
<feature type="transmembrane region" description="Helical" evidence="17">
    <location>
        <begin position="277"/>
        <end position="296"/>
    </location>
</feature>
<feature type="transmembrane region" description="Helical" evidence="17">
    <location>
        <begin position="171"/>
        <end position="191"/>
    </location>
</feature>
<dbReference type="PANTHER" id="PTHR13773:SF8">
    <property type="entry name" value="PHOSPHATIDATE CYTIDYLYLTRANSFERASE, PHOTORECEPTOR-SPECIFIC"/>
    <property type="match status" value="1"/>
</dbReference>
<evidence type="ECO:0000256" key="7">
    <source>
        <dbReference type="ARBA" id="ARBA00022516"/>
    </source>
</evidence>
<evidence type="ECO:0000256" key="18">
    <source>
        <dbReference type="SAM" id="SignalP"/>
    </source>
</evidence>
<evidence type="ECO:0000256" key="12">
    <source>
        <dbReference type="ARBA" id="ARBA00023098"/>
    </source>
</evidence>
<comment type="catalytic activity">
    <reaction evidence="1 16">
        <text>a 1,2-diacyl-sn-glycero-3-phosphate + CTP + H(+) = a CDP-1,2-diacyl-sn-glycerol + diphosphate</text>
        <dbReference type="Rhea" id="RHEA:16229"/>
        <dbReference type="ChEBI" id="CHEBI:15378"/>
        <dbReference type="ChEBI" id="CHEBI:33019"/>
        <dbReference type="ChEBI" id="CHEBI:37563"/>
        <dbReference type="ChEBI" id="CHEBI:58332"/>
        <dbReference type="ChEBI" id="CHEBI:58608"/>
        <dbReference type="EC" id="2.7.7.41"/>
    </reaction>
</comment>
<dbReference type="PROSITE" id="PS01315">
    <property type="entry name" value="CDS"/>
    <property type="match status" value="1"/>
</dbReference>
<evidence type="ECO:0000256" key="13">
    <source>
        <dbReference type="ARBA" id="ARBA00023136"/>
    </source>
</evidence>
<evidence type="ECO:0000256" key="4">
    <source>
        <dbReference type="ARBA" id="ARBA00005189"/>
    </source>
</evidence>
<comment type="pathway">
    <text evidence="3 16">Phospholipid metabolism; CDP-diacylglycerol biosynthesis; CDP-diacylglycerol from sn-glycerol 3-phosphate: step 3/3.</text>
</comment>
<proteinExistence type="inferred from homology"/>
<evidence type="ECO:0000256" key="1">
    <source>
        <dbReference type="ARBA" id="ARBA00001698"/>
    </source>
</evidence>
<keyword evidence="9 16" id="KW-0812">Transmembrane</keyword>
<keyword evidence="12" id="KW-0443">Lipid metabolism</keyword>
<comment type="subcellular location">
    <subcellularLocation>
        <location evidence="2">Membrane</location>
        <topology evidence="2">Multi-pass membrane protein</topology>
    </subcellularLocation>
</comment>
<dbReference type="InterPro" id="IPR000374">
    <property type="entry name" value="PC_trans"/>
</dbReference>
<keyword evidence="11 17" id="KW-1133">Transmembrane helix</keyword>
<dbReference type="InterPro" id="IPR016720">
    <property type="entry name" value="PC_Trfase_euk"/>
</dbReference>
<feature type="signal peptide" evidence="18">
    <location>
        <begin position="1"/>
        <end position="20"/>
    </location>
</feature>
<keyword evidence="13 17" id="KW-0472">Membrane</keyword>
<dbReference type="EC" id="2.7.7.41" evidence="6 16"/>
<evidence type="ECO:0000313" key="20">
    <source>
        <dbReference type="Proteomes" id="UP001153069"/>
    </source>
</evidence>
<dbReference type="OrthoDB" id="10260889at2759"/>
<sequence length="378" mass="41594">MKNLGFLILCLGCMKTAAHADNAPSPLSAAGSSALQPPVRTLPQATLSPGREESILSLEGHRTSSQQSTESESDRKKRLSSLKERALSAAVMFGGLVFWLDTFREPGLIVLVWFLQFRLYQEGTNVVLSNKELKEKGISSIKWLWFVAYDLALVGPRLLERKRDGSPLLSASSIYLCSFALVAFGLVSFVINLNNSMAFSYEFQGALQEMALYHLAIALVVVPSSFWIATIQDFGMSYALYSLYLVIINDIMAYIAGVCFGKHPLLPSISPKKTWEGFIGALLSTMAISVYLWRAMGLEIIAGGDRSVVHPLVIAAFCSLVAPFGGFLASIVKRAHGKKDFSSFIPGHGGIIDRLDCQLVAAPFMYLYLKRFVMPWKQ</sequence>
<dbReference type="PANTHER" id="PTHR13773">
    <property type="entry name" value="PHOSPHATIDATE CYTIDYLYLTRANSFERASE"/>
    <property type="match status" value="1"/>
</dbReference>
<keyword evidence="7" id="KW-0444">Lipid biosynthesis</keyword>
<evidence type="ECO:0000256" key="3">
    <source>
        <dbReference type="ARBA" id="ARBA00005119"/>
    </source>
</evidence>
<evidence type="ECO:0000256" key="9">
    <source>
        <dbReference type="ARBA" id="ARBA00022692"/>
    </source>
</evidence>
<evidence type="ECO:0000256" key="2">
    <source>
        <dbReference type="ARBA" id="ARBA00004141"/>
    </source>
</evidence>
<keyword evidence="18" id="KW-0732">Signal</keyword>
<name>A0A9N8HN86_9STRA</name>
<evidence type="ECO:0000256" key="16">
    <source>
        <dbReference type="RuleBase" id="RU003938"/>
    </source>
</evidence>
<keyword evidence="15" id="KW-1208">Phospholipid metabolism</keyword>
<comment type="similarity">
    <text evidence="5 16">Belongs to the CDS family.</text>
</comment>
<dbReference type="GO" id="GO:0004605">
    <property type="term" value="F:phosphatidate cytidylyltransferase activity"/>
    <property type="evidence" value="ECO:0007669"/>
    <property type="project" value="UniProtKB-EC"/>
</dbReference>
<dbReference type="AlphaFoldDB" id="A0A9N8HN86"/>
<evidence type="ECO:0000256" key="11">
    <source>
        <dbReference type="ARBA" id="ARBA00022989"/>
    </source>
</evidence>
<evidence type="ECO:0000256" key="10">
    <source>
        <dbReference type="ARBA" id="ARBA00022695"/>
    </source>
</evidence>
<keyword evidence="20" id="KW-1185">Reference proteome</keyword>
<feature type="chain" id="PRO_5040387426" description="Phosphatidate cytidylyltransferase" evidence="18">
    <location>
        <begin position="21"/>
        <end position="378"/>
    </location>
</feature>
<comment type="pathway">
    <text evidence="4">Lipid metabolism.</text>
</comment>
<evidence type="ECO:0000256" key="8">
    <source>
        <dbReference type="ARBA" id="ARBA00022679"/>
    </source>
</evidence>
<feature type="transmembrane region" description="Helical" evidence="17">
    <location>
        <begin position="238"/>
        <end position="257"/>
    </location>
</feature>